<evidence type="ECO:0000256" key="4">
    <source>
        <dbReference type="PROSITE-ProRule" id="PRU01278"/>
    </source>
</evidence>
<accession>A0A2U1UBJ1</accession>
<keyword evidence="3" id="KW-1283">Bacterial microcompartment</keyword>
<dbReference type="CDD" id="cd07045">
    <property type="entry name" value="BMC_CcmK_like"/>
    <property type="match status" value="1"/>
</dbReference>
<evidence type="ECO:0000313" key="7">
    <source>
        <dbReference type="EMBL" id="PWC19028.1"/>
    </source>
</evidence>
<dbReference type="AlphaFoldDB" id="A0A2U1UBJ1"/>
<name>A0A2U1UBJ1_9GAMM</name>
<comment type="similarity">
    <text evidence="4">Belongs to the bacterial microcompartments protein family.</text>
</comment>
<dbReference type="PANTHER" id="PTHR33941:SF11">
    <property type="entry name" value="BACTERIAL MICROCOMPARTMENT SHELL PROTEIN PDUJ"/>
    <property type="match status" value="1"/>
</dbReference>
<feature type="compositionally biased region" description="Polar residues" evidence="5">
    <location>
        <begin position="77"/>
        <end position="88"/>
    </location>
</feature>
<dbReference type="PANTHER" id="PTHR33941">
    <property type="entry name" value="PROPANEDIOL UTILIZATION PROTEIN PDUA"/>
    <property type="match status" value="1"/>
</dbReference>
<evidence type="ECO:0000256" key="2">
    <source>
        <dbReference type="ARBA" id="ARBA00024322"/>
    </source>
</evidence>
<comment type="pathway">
    <text evidence="1">Polyol metabolism; 1,2-propanediol degradation.</text>
</comment>
<dbReference type="GO" id="GO:0031469">
    <property type="term" value="C:bacterial microcompartment"/>
    <property type="evidence" value="ECO:0007669"/>
    <property type="project" value="UniProtKB-SubCell"/>
</dbReference>
<dbReference type="InterPro" id="IPR000249">
    <property type="entry name" value="BMC_dom"/>
</dbReference>
<evidence type="ECO:0000256" key="5">
    <source>
        <dbReference type="SAM" id="MobiDB-lite"/>
    </source>
</evidence>
<feature type="region of interest" description="Disordered" evidence="5">
    <location>
        <begin position="63"/>
        <end position="101"/>
    </location>
</feature>
<evidence type="ECO:0000259" key="6">
    <source>
        <dbReference type="PROSITE" id="PS51930"/>
    </source>
</evidence>
<feature type="domain" description="BMC" evidence="6">
    <location>
        <begin position="5"/>
        <end position="91"/>
    </location>
</feature>
<evidence type="ECO:0000256" key="3">
    <source>
        <dbReference type="ARBA" id="ARBA00024446"/>
    </source>
</evidence>
<dbReference type="Proteomes" id="UP000296159">
    <property type="component" value="Unassembled WGS sequence"/>
</dbReference>
<dbReference type="Gene3D" id="3.30.70.1710">
    <property type="match status" value="1"/>
</dbReference>
<organism evidence="7 8">
    <name type="scientific">Brenneria corticis</name>
    <dbReference type="NCBI Taxonomy" id="2173106"/>
    <lineage>
        <taxon>Bacteria</taxon>
        <taxon>Pseudomonadati</taxon>
        <taxon>Pseudomonadota</taxon>
        <taxon>Gammaproteobacteria</taxon>
        <taxon>Enterobacterales</taxon>
        <taxon>Pectobacteriaceae</taxon>
        <taxon>Brenneria</taxon>
    </lineage>
</organism>
<keyword evidence="8" id="KW-1185">Reference proteome</keyword>
<dbReference type="PROSITE" id="PS51930">
    <property type="entry name" value="BMC_2"/>
    <property type="match status" value="1"/>
</dbReference>
<reference evidence="7 8" key="1">
    <citation type="submission" date="2018-04" db="EMBL/GenBank/DDBJ databases">
        <title>Brenneria corticis sp.nov.</title>
        <authorList>
            <person name="Li Y."/>
        </authorList>
    </citation>
    <scope>NUCLEOTIDE SEQUENCE [LARGE SCALE GENOMIC DNA]</scope>
    <source>
        <strain evidence="7 8">CFCC 11842</strain>
    </source>
</reference>
<protein>
    <recommendedName>
        <fullName evidence="6">BMC domain-containing protein</fullName>
    </recommendedName>
</protein>
<dbReference type="InterPro" id="IPR037233">
    <property type="entry name" value="CcmK-like_sf"/>
</dbReference>
<sequence length="101" mass="10079">MAKQSLGLIETVGLVAAIEAADAAVKSANVNLVGYELAKGGGMVTVKLEGEVGAVNAAISAASHAASPAPKTRRAKTATNNSFSTAQCHSVKESDPWAATA</sequence>
<dbReference type="Pfam" id="PF00936">
    <property type="entry name" value="BMC"/>
    <property type="match status" value="1"/>
</dbReference>
<dbReference type="InterPro" id="IPR050575">
    <property type="entry name" value="BMC_shell"/>
</dbReference>
<dbReference type="RefSeq" id="WP_136164926.1">
    <property type="nucleotide sequence ID" value="NZ_KZ819072.1"/>
</dbReference>
<dbReference type="SMR" id="A0A2U1UBJ1"/>
<dbReference type="SMART" id="SM00877">
    <property type="entry name" value="BMC"/>
    <property type="match status" value="1"/>
</dbReference>
<evidence type="ECO:0000256" key="1">
    <source>
        <dbReference type="ARBA" id="ARBA00004836"/>
    </source>
</evidence>
<comment type="subcellular location">
    <subcellularLocation>
        <location evidence="2">Bacterial microcompartment</location>
    </subcellularLocation>
</comment>
<gene>
    <name evidence="7" type="ORF">DDT56_02445</name>
</gene>
<proteinExistence type="inferred from homology"/>
<comment type="caution">
    <text evidence="7">The sequence shown here is derived from an EMBL/GenBank/DDBJ whole genome shotgun (WGS) entry which is preliminary data.</text>
</comment>
<evidence type="ECO:0000313" key="8">
    <source>
        <dbReference type="Proteomes" id="UP000296159"/>
    </source>
</evidence>
<dbReference type="EMBL" id="QDKH01000003">
    <property type="protein sequence ID" value="PWC19028.1"/>
    <property type="molecule type" value="Genomic_DNA"/>
</dbReference>
<dbReference type="InterPro" id="IPR044872">
    <property type="entry name" value="CcmK/CsoS1_BMC"/>
</dbReference>
<dbReference type="SUPFAM" id="SSF143414">
    <property type="entry name" value="CcmK-like"/>
    <property type="match status" value="1"/>
</dbReference>